<dbReference type="InterPro" id="IPR006879">
    <property type="entry name" value="YdjC-like"/>
</dbReference>
<dbReference type="EMBL" id="JAAGRN010000006">
    <property type="protein sequence ID" value="NDY83594.1"/>
    <property type="molecule type" value="Genomic_DNA"/>
</dbReference>
<dbReference type="CDD" id="cd10807">
    <property type="entry name" value="YdjC_like_3"/>
    <property type="match status" value="1"/>
</dbReference>
<accession>A0A6B2R1T6</accession>
<evidence type="ECO:0000256" key="2">
    <source>
        <dbReference type="ARBA" id="ARBA00022723"/>
    </source>
</evidence>
<evidence type="ECO:0000313" key="6">
    <source>
        <dbReference type="EMBL" id="NDY83594.1"/>
    </source>
</evidence>
<dbReference type="InterPro" id="IPR011330">
    <property type="entry name" value="Glyco_hydro/deAcase_b/a-brl"/>
</dbReference>
<name>A0A6B2R1T6_9BURK</name>
<proteinExistence type="predicted"/>
<dbReference type="Gene3D" id="3.20.20.370">
    <property type="entry name" value="Glycoside hydrolase/deacetylase"/>
    <property type="match status" value="1"/>
</dbReference>
<keyword evidence="4" id="KW-0460">Magnesium</keyword>
<reference evidence="6" key="1">
    <citation type="submission" date="2020-02" db="EMBL/GenBank/DDBJ databases">
        <authorList>
            <person name="Chen W.-M."/>
        </authorList>
    </citation>
    <scope>NUCLEOTIDE SEQUENCE</scope>
    <source>
        <strain evidence="6">NBD-18</strain>
    </source>
</reference>
<dbReference type="SUPFAM" id="SSF88713">
    <property type="entry name" value="Glycoside hydrolase/deacetylase"/>
    <property type="match status" value="1"/>
</dbReference>
<dbReference type="PANTHER" id="PTHR31609">
    <property type="entry name" value="YDJC DEACETYLASE FAMILY MEMBER"/>
    <property type="match status" value="1"/>
</dbReference>
<evidence type="ECO:0000256" key="1">
    <source>
        <dbReference type="ARBA" id="ARBA00001946"/>
    </source>
</evidence>
<dbReference type="GO" id="GO:0019213">
    <property type="term" value="F:deacetylase activity"/>
    <property type="evidence" value="ECO:0007669"/>
    <property type="project" value="TreeGrafter"/>
</dbReference>
<dbReference type="GO" id="GO:0005975">
    <property type="term" value="P:carbohydrate metabolic process"/>
    <property type="evidence" value="ECO:0007669"/>
    <property type="project" value="InterPro"/>
</dbReference>
<dbReference type="Pfam" id="PF04794">
    <property type="entry name" value="YdjC"/>
    <property type="match status" value="1"/>
</dbReference>
<dbReference type="AlphaFoldDB" id="A0A6B2R1T6"/>
<dbReference type="RefSeq" id="WP_163654942.1">
    <property type="nucleotide sequence ID" value="NZ_JAAGRN010000006.1"/>
</dbReference>
<keyword evidence="5" id="KW-0119">Carbohydrate metabolism</keyword>
<gene>
    <name evidence="6" type="ORF">G3I67_10155</name>
</gene>
<protein>
    <submittedName>
        <fullName evidence="6">ChbG/HpnK family deacetylase</fullName>
    </submittedName>
</protein>
<evidence type="ECO:0000256" key="5">
    <source>
        <dbReference type="ARBA" id="ARBA00023277"/>
    </source>
</evidence>
<organism evidence="6">
    <name type="scientific">Sheuella amnicola</name>
    <dbReference type="NCBI Taxonomy" id="2707330"/>
    <lineage>
        <taxon>Bacteria</taxon>
        <taxon>Pseudomonadati</taxon>
        <taxon>Pseudomonadota</taxon>
        <taxon>Betaproteobacteria</taxon>
        <taxon>Burkholderiales</taxon>
        <taxon>Alcaligenaceae</taxon>
        <taxon>Sheuella</taxon>
    </lineage>
</organism>
<sequence>MGQGTPLIPISICADDFGIEPGVDEAIIELSQKGRLSATSCLTTANGFTDRAQGLKTLQVDLGVHLNFTEFLGSPGIYLPLPRLILKSYLQQLDSEEVEAQIGRQLDAFENQLGRAPDFIDGHLHVHQFPVIRGALIKQLTLRYSHRRPWVRNTWPGALSTALPFMQRFKAGVIGVLGARAFTRMAEQSGMRFNRDFMGAYDFTKPHPMYATMLDAWFSKAQHGTLIMAHPAKYVSQGDAFGQDRVEEFRVLSSELFTLLLDQHQLVIKRMSEMD</sequence>
<dbReference type="GO" id="GO:0046872">
    <property type="term" value="F:metal ion binding"/>
    <property type="evidence" value="ECO:0007669"/>
    <property type="project" value="UniProtKB-KW"/>
</dbReference>
<evidence type="ECO:0000256" key="4">
    <source>
        <dbReference type="ARBA" id="ARBA00022842"/>
    </source>
</evidence>
<keyword evidence="2" id="KW-0479">Metal-binding</keyword>
<dbReference type="PANTHER" id="PTHR31609:SF1">
    <property type="entry name" value="CARBOHYDRATE DEACETYLASE"/>
    <property type="match status" value="1"/>
</dbReference>
<comment type="cofactor">
    <cofactor evidence="1">
        <name>Mg(2+)</name>
        <dbReference type="ChEBI" id="CHEBI:18420"/>
    </cofactor>
</comment>
<comment type="caution">
    <text evidence="6">The sequence shown here is derived from an EMBL/GenBank/DDBJ whole genome shotgun (WGS) entry which is preliminary data.</text>
</comment>
<dbReference type="GO" id="GO:0016787">
    <property type="term" value="F:hydrolase activity"/>
    <property type="evidence" value="ECO:0007669"/>
    <property type="project" value="UniProtKB-KW"/>
</dbReference>
<keyword evidence="3" id="KW-0378">Hydrolase</keyword>
<evidence type="ECO:0000256" key="3">
    <source>
        <dbReference type="ARBA" id="ARBA00022801"/>
    </source>
</evidence>